<dbReference type="AlphaFoldDB" id="A0A2H9TJP5"/>
<dbReference type="Gene3D" id="3.70.10.10">
    <property type="match status" value="1"/>
</dbReference>
<comment type="caution">
    <text evidence="1">The sequence shown here is derived from an EMBL/GenBank/DDBJ whole genome shotgun (WGS) entry which is preliminary data.</text>
</comment>
<sequence length="258" mass="27745">MLAPHEEALIRFDPSTHQLRRVMQCLERTGRTVCMAFSSNSVRMLQRPTAASLQLTSWTSFTGIQLGISMVIGDICFEVETAALLSVLRAVETQSSGTMTVLSRTLQIVGGERVGIPGSVLHELSITPTESVSEPTVARPHITFHLPLGIRRVVSLEGTVEVAANAAGTVVTSVETALLTCRLRYSGVRVVQGGLDDRQRLISISVPIKLLGRTLGVLGYLPGATLLCSIIPDQTLIISVSLPDQPNVMTVYIPSFSP</sequence>
<proteinExistence type="predicted"/>
<evidence type="ECO:0000313" key="1">
    <source>
        <dbReference type="EMBL" id="PJF17981.1"/>
    </source>
</evidence>
<dbReference type="GO" id="GO:0030896">
    <property type="term" value="C:checkpoint clamp complex"/>
    <property type="evidence" value="ECO:0007669"/>
    <property type="project" value="InterPro"/>
</dbReference>
<organism evidence="1 2">
    <name type="scientific">Paramicrosporidium saccamoebae</name>
    <dbReference type="NCBI Taxonomy" id="1246581"/>
    <lineage>
        <taxon>Eukaryota</taxon>
        <taxon>Fungi</taxon>
        <taxon>Fungi incertae sedis</taxon>
        <taxon>Cryptomycota</taxon>
        <taxon>Cryptomycota incertae sedis</taxon>
        <taxon>Paramicrosporidium</taxon>
    </lineage>
</organism>
<keyword evidence="2" id="KW-1185">Reference proteome</keyword>
<dbReference type="EMBL" id="MTSL01000150">
    <property type="protein sequence ID" value="PJF17981.1"/>
    <property type="molecule type" value="Genomic_DNA"/>
</dbReference>
<dbReference type="Pfam" id="PF04005">
    <property type="entry name" value="Hus1"/>
    <property type="match status" value="1"/>
</dbReference>
<dbReference type="InterPro" id="IPR007150">
    <property type="entry name" value="HUS1/Mec3"/>
</dbReference>
<accession>A0A2H9TJP5</accession>
<evidence type="ECO:0000313" key="2">
    <source>
        <dbReference type="Proteomes" id="UP000240830"/>
    </source>
</evidence>
<evidence type="ECO:0008006" key="3">
    <source>
        <dbReference type="Google" id="ProtNLM"/>
    </source>
</evidence>
<dbReference type="Proteomes" id="UP000240830">
    <property type="component" value="Unassembled WGS sequence"/>
</dbReference>
<reference evidence="1 2" key="1">
    <citation type="submission" date="2016-10" db="EMBL/GenBank/DDBJ databases">
        <title>The genome of Paramicrosporidium saccamoebae is the missing link in understanding Cryptomycota and Microsporidia evolution.</title>
        <authorList>
            <person name="Quandt C.A."/>
            <person name="Beaudet D."/>
            <person name="Corsaro D."/>
            <person name="Michel R."/>
            <person name="Corradi N."/>
            <person name="James T."/>
        </authorList>
    </citation>
    <scope>NUCLEOTIDE SEQUENCE [LARGE SCALE GENOMIC DNA]</scope>
    <source>
        <strain evidence="1 2">KSL3</strain>
    </source>
</reference>
<protein>
    <recommendedName>
        <fullName evidence="3">Checkpoint protein</fullName>
    </recommendedName>
</protein>
<gene>
    <name evidence="1" type="ORF">PSACC_02261</name>
</gene>
<dbReference type="GO" id="GO:0000077">
    <property type="term" value="P:DNA damage checkpoint signaling"/>
    <property type="evidence" value="ECO:0007669"/>
    <property type="project" value="InterPro"/>
</dbReference>
<name>A0A2H9TJP5_9FUNG</name>